<dbReference type="EMBL" id="FLQU01000582">
    <property type="protein sequence ID" value="SBS87583.1"/>
    <property type="molecule type" value="Genomic_DNA"/>
</dbReference>
<reference evidence="4" key="1">
    <citation type="submission" date="2016-05" db="EMBL/GenBank/DDBJ databases">
        <authorList>
            <person name="Lavstsen T."/>
            <person name="Jespersen J.S."/>
        </authorList>
    </citation>
    <scope>NUCLEOTIDE SEQUENCE [LARGE SCALE GENOMIC DNA]</scope>
</reference>
<dbReference type="PANTHER" id="PTHR43173">
    <property type="entry name" value="ABC1 FAMILY PROTEIN"/>
    <property type="match status" value="1"/>
</dbReference>
<dbReference type="GO" id="GO:0016301">
    <property type="term" value="F:kinase activity"/>
    <property type="evidence" value="ECO:0007669"/>
    <property type="project" value="UniProtKB-KW"/>
</dbReference>
<feature type="compositionally biased region" description="Polar residues" evidence="1">
    <location>
        <begin position="964"/>
        <end position="986"/>
    </location>
</feature>
<name>A0A1A8WXJ8_PLAOA</name>
<gene>
    <name evidence="4" type="ORF">POVCU1_040130</name>
    <name evidence="3" type="ORF">POVCU2_0043460</name>
</gene>
<dbReference type="InterPro" id="IPR012338">
    <property type="entry name" value="Beta-lactam/transpept-like"/>
</dbReference>
<feature type="region of interest" description="Disordered" evidence="1">
    <location>
        <begin position="1302"/>
        <end position="1377"/>
    </location>
</feature>
<dbReference type="SUPFAM" id="SSF56601">
    <property type="entry name" value="beta-lactamase/transpeptidase-like"/>
    <property type="match status" value="2"/>
</dbReference>
<dbReference type="InterPro" id="IPR051130">
    <property type="entry name" value="Mito_struct-func_regulator"/>
</dbReference>
<feature type="region of interest" description="Disordered" evidence="1">
    <location>
        <begin position="964"/>
        <end position="992"/>
    </location>
</feature>
<feature type="compositionally biased region" description="Basic residues" evidence="1">
    <location>
        <begin position="887"/>
        <end position="899"/>
    </location>
</feature>
<evidence type="ECO:0000259" key="2">
    <source>
        <dbReference type="Pfam" id="PF03109"/>
    </source>
</evidence>
<dbReference type="Gene3D" id="3.40.710.10">
    <property type="entry name" value="DD-peptidase/beta-lactamase superfamily"/>
    <property type="match status" value="2"/>
</dbReference>
<feature type="compositionally biased region" description="Gly residues" evidence="1">
    <location>
        <begin position="1717"/>
        <end position="1737"/>
    </location>
</feature>
<feature type="region of interest" description="Disordered" evidence="1">
    <location>
        <begin position="337"/>
        <end position="417"/>
    </location>
</feature>
<feature type="compositionally biased region" description="Basic and acidic residues" evidence="1">
    <location>
        <begin position="1316"/>
        <end position="1341"/>
    </location>
</feature>
<dbReference type="Pfam" id="PF03109">
    <property type="entry name" value="ABC1"/>
    <property type="match status" value="1"/>
</dbReference>
<feature type="compositionally biased region" description="Basic and acidic residues" evidence="1">
    <location>
        <begin position="1171"/>
        <end position="1184"/>
    </location>
</feature>
<feature type="domain" description="ABC1 atypical kinase-like" evidence="2">
    <location>
        <begin position="103"/>
        <end position="332"/>
    </location>
</feature>
<dbReference type="Proteomes" id="UP000078560">
    <property type="component" value="Unassembled WGS sequence"/>
</dbReference>
<dbReference type="CDD" id="cd05121">
    <property type="entry name" value="ABC1_ADCK3-like"/>
    <property type="match status" value="1"/>
</dbReference>
<proteinExistence type="predicted"/>
<evidence type="ECO:0000313" key="3">
    <source>
        <dbReference type="EMBL" id="SBS87583.1"/>
    </source>
</evidence>
<dbReference type="Proteomes" id="UP000078546">
    <property type="component" value="Unassembled WGS sequence"/>
</dbReference>
<evidence type="ECO:0000313" key="4">
    <source>
        <dbReference type="EMBL" id="SBS97689.1"/>
    </source>
</evidence>
<feature type="compositionally biased region" description="Basic and acidic residues" evidence="1">
    <location>
        <begin position="692"/>
        <end position="708"/>
    </location>
</feature>
<feature type="compositionally biased region" description="Basic residues" evidence="1">
    <location>
        <begin position="349"/>
        <end position="369"/>
    </location>
</feature>
<protein>
    <submittedName>
        <fullName evidence="4">Atypical protein kinase, ABC-1 family, putative</fullName>
    </submittedName>
</protein>
<keyword evidence="4" id="KW-0808">Transferase</keyword>
<feature type="region of interest" description="Disordered" evidence="1">
    <location>
        <begin position="687"/>
        <end position="708"/>
    </location>
</feature>
<feature type="compositionally biased region" description="Basic and acidic residues" evidence="1">
    <location>
        <begin position="370"/>
        <end position="386"/>
    </location>
</feature>
<feature type="region of interest" description="Disordered" evidence="1">
    <location>
        <begin position="887"/>
        <end position="914"/>
    </location>
</feature>
<organism evidence="4 5">
    <name type="scientific">Plasmodium ovale curtisi</name>
    <dbReference type="NCBI Taxonomy" id="864141"/>
    <lineage>
        <taxon>Eukaryota</taxon>
        <taxon>Sar</taxon>
        <taxon>Alveolata</taxon>
        <taxon>Apicomplexa</taxon>
        <taxon>Aconoidasida</taxon>
        <taxon>Haemosporida</taxon>
        <taxon>Plasmodiidae</taxon>
        <taxon>Plasmodium</taxon>
        <taxon>Plasmodium (Plasmodium)</taxon>
    </lineage>
</organism>
<dbReference type="EMBL" id="FLQV01000739">
    <property type="protein sequence ID" value="SBS97689.1"/>
    <property type="molecule type" value="Genomic_DNA"/>
</dbReference>
<dbReference type="SUPFAM" id="SSF56112">
    <property type="entry name" value="Protein kinase-like (PK-like)"/>
    <property type="match status" value="1"/>
</dbReference>
<feature type="region of interest" description="Disordered" evidence="1">
    <location>
        <begin position="1707"/>
        <end position="1752"/>
    </location>
</feature>
<accession>A0A1A8WXJ8</accession>
<feature type="compositionally biased region" description="Low complexity" evidence="1">
    <location>
        <begin position="337"/>
        <end position="348"/>
    </location>
</feature>
<keyword evidence="4" id="KW-0418">Kinase</keyword>
<dbReference type="InterPro" id="IPR004147">
    <property type="entry name" value="ABC1_dom"/>
</dbReference>
<reference evidence="5 6" key="2">
    <citation type="submission" date="2016-05" db="EMBL/GenBank/DDBJ databases">
        <authorList>
            <person name="Naeem Raeece"/>
        </authorList>
    </citation>
    <scope>NUCLEOTIDE SEQUENCE [LARGE SCALE GENOMIC DNA]</scope>
</reference>
<dbReference type="InterPro" id="IPR011009">
    <property type="entry name" value="Kinase-like_dom_sf"/>
</dbReference>
<evidence type="ECO:0000313" key="6">
    <source>
        <dbReference type="Proteomes" id="UP000078560"/>
    </source>
</evidence>
<dbReference type="PANTHER" id="PTHR43173:SF3">
    <property type="entry name" value="ABC1 FAMILY PROTEIN"/>
    <property type="match status" value="1"/>
</dbReference>
<feature type="region of interest" description="Disordered" evidence="1">
    <location>
        <begin position="1162"/>
        <end position="1192"/>
    </location>
</feature>
<sequence length="2159" mass="248009">MNQYDQWNRRIRVGSSGQRKEIKSGTIWYCSSLYVEYKNALRKSKKLPVEKKTEYWEKKHEEFATKMLNNIYELRGWWVKVGQFLSTQENIMPVAYIEKFTKLQDMMPTSTFDKIEAILKKELEKKQPNFVPSFDVLGNIYEMFEYIDKDPLASASIGQVHRAKLKKHDEGIVYTKPVSKNDYNVIIKIQHEGIDQFLSSDINTLKKVSWAFGLIDKNFYFTDFIDEWQDSASRELNYKYELYHQLLAYNTYKKSGIPLKIPKIYCAYTTSKVLVMEYIKGFKITDSHSIKKYNVDAYELVYKIIDYFAYQIHNDGFFHGDPHPGNILVMVKESSRCGRSGRSSGSTRIGRRQRCGKRGRRGKGDRRRKDKAERRNNKMSDQRSDILDNSFGSSIVGGSGNEKKGGKGTPSSSLSNASMEDFIDSRYNISKMKSGSCKLSNPLYKSFSFDDRPKKTRKEISDHILKEDYDFILSENMSDHRKRIQKSLSKSEECVSYTSTKRGDDFKGGGSDPNKRTSGQTVIMNLLHTPQNLFPEVTEGSPVEATVGSSVELVDRSPVEATVGSSVGMVDRSPVEATVGASDRTPVVVSTGESGKKNLREGRKSHRTYSFVPAIIDWGLIKQLDGVMKLAFCKLVYNVSCMNFLNIIEAFEDMGFCFKEDFTYDPEIYIENLKRFFLKKLEESSTKVSDGVGDKDNSNGGDEIGKNKNMDMLKNIDKKDVLDQNPISDVPKDIIFFMRVASLLHGLCTQMDVKINYLSIFSRRAKEALEKIYKPINECIYTIPIDKTPNSFLEKRLHKFLTNLYEQKKILGCQVAIIHKKKIVVDTCVGVTSTTDKRPITRHSLFNGYSLNKAILTIALIHLISNAVTEQQHSTENVLFDFNNKKKKENSKKEKKRKNNINDQGEEEEDKKNVDIQNKCVSEKISDINKIENDYFAQVKKDVNMEGSDVTTVVVIDTIANNVKSNNPIEDNKNNIKNGDPSVSNSEEGKHTCGEKLYGQHKESGERNDQPVKENILKEIESRQIRNFKKTINDYICNYWDGFICNNKKNIRIKDVLTLKCFIRKPFHDKITLSKLIDYDQMINMIENSKNHQVKCKSKKYGEYLYLIDTYIISELIHNISGLKYNEYIYKYIIKPLNLNDEMFIPIPSNLLKKMQDDLKKKKNSNSVCNDKGKKYTKEKKQSTQKDGSNTLKSNEFILPTSFVSKKKNKKLNSVSNFTNDFYEDKMFNIPNVNYKKVEYNIFMNKYANKKNFSFMEPTTRKRRSISVDVYFSMKKKNYYDVSKNVKNCSDITKNKVFSSGILDPGGGGEPGGTNEMKKAAEGEARGEKTVREGDAREGKAIRKGQAIGGEVVEGDGKDDQEKTTTLKEGEKEDMESRKNEMNILINNESIVTETGDRKFNSNNLLESNLKNRDLFSFKNKLLNHVDNLKVKTKKINDSIKNMYEGNESTFLKNLFMPQKRGDSIGGGGSFACLDHRHVEFSYIYDKRMEHKKSLNYRSGNSFYYNEMGKDMRGENVEKKWNFKNINKITSNFRSTEKNKRTHFLNIHDDKNKRSHSCNNMKTVENDIKNYSYDNDSKISNNNNPSGVVFKYQNDTNELLDYNINFFPNSFLHNFSTYRKMESNELINSQLYNLEEGNKIYKLAFDENIRTLYENVDTKTSGDESANSELKEKYNSYQRKNTKYRKLFRYIKDLRRSIREKEKKIGKANPFPVSSGAGRGGGIAGIGNTGSISGSGGTSAENGGVSGEEAEAEMEREAMRKVMKKEEELMKKLIEYKYSILKKKINNVAKKKNKKNIYTNEYSDEIEMFSDSGSGSSRMGSSLIGSRDVNDRGGGNIDEKIKRLETYLVMNKLYKKSYRGFISEENHTIHKKTDVYWRLAYAKRDLNLVDNVTNNDMNEKIDTLFKPANARSKRNGACDNEMEDNSINKIDEEKGSNDQNRLEMKLKNYLDNFNAKQCNNYISFFELAQAKPYVLDPLIFDSKKILDKFIPINGRFTARALCKILAFTNNKFFFPSYIINKIRKMYARDNSIESLILTGGMSRKWGIGFQLFDCDYSDVINEDFSLHGGEKKRKTTCRRGKKAKKEKEGKWVKMVDKDCFSGSKQKRRIVGYGQSDISGCLAVSFPEIDLSLTILLSDVFKGADVIKKKRQLLTCGSCT</sequence>
<evidence type="ECO:0000256" key="1">
    <source>
        <dbReference type="SAM" id="MobiDB-lite"/>
    </source>
</evidence>
<evidence type="ECO:0000313" key="5">
    <source>
        <dbReference type="Proteomes" id="UP000078546"/>
    </source>
</evidence>
<feature type="compositionally biased region" description="Basic and acidic residues" evidence="1">
    <location>
        <begin position="1355"/>
        <end position="1377"/>
    </location>
</feature>